<evidence type="ECO:0000256" key="2">
    <source>
        <dbReference type="ARBA" id="ARBA00023015"/>
    </source>
</evidence>
<dbReference type="GO" id="GO:0003677">
    <property type="term" value="F:DNA binding"/>
    <property type="evidence" value="ECO:0007669"/>
    <property type="project" value="UniProtKB-KW"/>
</dbReference>
<dbReference type="PANTHER" id="PTHR43133">
    <property type="entry name" value="RNA POLYMERASE ECF-TYPE SIGMA FACTO"/>
    <property type="match status" value="1"/>
</dbReference>
<dbReference type="PANTHER" id="PTHR43133:SF8">
    <property type="entry name" value="RNA POLYMERASE SIGMA FACTOR HI_1459-RELATED"/>
    <property type="match status" value="1"/>
</dbReference>
<dbReference type="InterPro" id="IPR014284">
    <property type="entry name" value="RNA_pol_sigma-70_dom"/>
</dbReference>
<comment type="caution">
    <text evidence="9">The sequence shown here is derived from an EMBL/GenBank/DDBJ whole genome shotgun (WGS) entry which is preliminary data.</text>
</comment>
<dbReference type="EMBL" id="QGDI01000010">
    <property type="protein sequence ID" value="PWJ11258.1"/>
    <property type="molecule type" value="Genomic_DNA"/>
</dbReference>
<sequence length="240" mass="27519">MELREALLQKSSLILRVKLLYEQTFSVCVFLCLFTGRYFIYKMFIILLSNNTGAVRYTYKMGLYMKGDESVSAHKNNNDGITFEEMYMKNRNLMMFTAMKILNNFADAEDCVSEAFFRAAKIFPKISRMECPKLTSLLVIIVRNAALDKYRANKRVVAVEAPDEETGTFCTDSYSFDSVQSAIAQLKDEYRDVLTLRFVYGYSVKEITEILSISADNAYKRIQRAKTELGKILENGGENV</sequence>
<evidence type="ECO:0000256" key="1">
    <source>
        <dbReference type="ARBA" id="ARBA00010641"/>
    </source>
</evidence>
<keyword evidence="3" id="KW-0731">Sigma factor</keyword>
<keyword evidence="2" id="KW-0805">Transcription regulation</keyword>
<evidence type="ECO:0000256" key="4">
    <source>
        <dbReference type="ARBA" id="ARBA00023125"/>
    </source>
</evidence>
<feature type="transmembrane region" description="Helical" evidence="6">
    <location>
        <begin position="20"/>
        <end position="40"/>
    </location>
</feature>
<dbReference type="Pfam" id="PF04542">
    <property type="entry name" value="Sigma70_r2"/>
    <property type="match status" value="1"/>
</dbReference>
<dbReference type="NCBIfam" id="TIGR02937">
    <property type="entry name" value="sigma70-ECF"/>
    <property type="match status" value="1"/>
</dbReference>
<dbReference type="Gene3D" id="1.10.10.10">
    <property type="entry name" value="Winged helix-like DNA-binding domain superfamily/Winged helix DNA-binding domain"/>
    <property type="match status" value="1"/>
</dbReference>
<dbReference type="CDD" id="cd06171">
    <property type="entry name" value="Sigma70_r4"/>
    <property type="match status" value="1"/>
</dbReference>
<dbReference type="InterPro" id="IPR013324">
    <property type="entry name" value="RNA_pol_sigma_r3/r4-like"/>
</dbReference>
<comment type="similarity">
    <text evidence="1">Belongs to the sigma-70 factor family. ECF subfamily.</text>
</comment>
<name>A0A315XW07_RUMFL</name>
<dbReference type="GO" id="GO:0016987">
    <property type="term" value="F:sigma factor activity"/>
    <property type="evidence" value="ECO:0007669"/>
    <property type="project" value="UniProtKB-KW"/>
</dbReference>
<evidence type="ECO:0000313" key="10">
    <source>
        <dbReference type="Proteomes" id="UP000245720"/>
    </source>
</evidence>
<dbReference type="InterPro" id="IPR036388">
    <property type="entry name" value="WH-like_DNA-bd_sf"/>
</dbReference>
<keyword evidence="5" id="KW-0804">Transcription</keyword>
<feature type="domain" description="RNA polymerase sigma-70 region 2" evidence="7">
    <location>
        <begin position="86"/>
        <end position="155"/>
    </location>
</feature>
<dbReference type="InterPro" id="IPR013325">
    <property type="entry name" value="RNA_pol_sigma_r2"/>
</dbReference>
<protein>
    <submittedName>
        <fullName evidence="9">RNA polymerase sigma-70 factor (ECF subfamily)</fullName>
    </submittedName>
</protein>
<evidence type="ECO:0000313" key="9">
    <source>
        <dbReference type="EMBL" id="PWJ11258.1"/>
    </source>
</evidence>
<evidence type="ECO:0000256" key="6">
    <source>
        <dbReference type="SAM" id="Phobius"/>
    </source>
</evidence>
<dbReference type="Pfam" id="PF08281">
    <property type="entry name" value="Sigma70_r4_2"/>
    <property type="match status" value="1"/>
</dbReference>
<dbReference type="OrthoDB" id="9795666at2"/>
<dbReference type="Gene3D" id="1.10.1740.10">
    <property type="match status" value="1"/>
</dbReference>
<feature type="domain" description="RNA polymerase sigma factor 70 region 4 type 2" evidence="8">
    <location>
        <begin position="178"/>
        <end position="229"/>
    </location>
</feature>
<dbReference type="InterPro" id="IPR039425">
    <property type="entry name" value="RNA_pol_sigma-70-like"/>
</dbReference>
<keyword evidence="4" id="KW-0238">DNA-binding</keyword>
<keyword evidence="6" id="KW-0812">Transmembrane</keyword>
<keyword evidence="6" id="KW-0472">Membrane</keyword>
<dbReference type="GO" id="GO:0006352">
    <property type="term" value="P:DNA-templated transcription initiation"/>
    <property type="evidence" value="ECO:0007669"/>
    <property type="project" value="InterPro"/>
</dbReference>
<organism evidence="9 10">
    <name type="scientific">Ruminococcus flavefaciens</name>
    <dbReference type="NCBI Taxonomy" id="1265"/>
    <lineage>
        <taxon>Bacteria</taxon>
        <taxon>Bacillati</taxon>
        <taxon>Bacillota</taxon>
        <taxon>Clostridia</taxon>
        <taxon>Eubacteriales</taxon>
        <taxon>Oscillospiraceae</taxon>
        <taxon>Ruminococcus</taxon>
    </lineage>
</organism>
<evidence type="ECO:0000256" key="3">
    <source>
        <dbReference type="ARBA" id="ARBA00023082"/>
    </source>
</evidence>
<keyword evidence="6" id="KW-1133">Transmembrane helix</keyword>
<dbReference type="AlphaFoldDB" id="A0A315XW07"/>
<evidence type="ECO:0000259" key="8">
    <source>
        <dbReference type="Pfam" id="PF08281"/>
    </source>
</evidence>
<dbReference type="InterPro" id="IPR013249">
    <property type="entry name" value="RNA_pol_sigma70_r4_t2"/>
</dbReference>
<dbReference type="InterPro" id="IPR007627">
    <property type="entry name" value="RNA_pol_sigma70_r2"/>
</dbReference>
<proteinExistence type="inferred from homology"/>
<reference evidence="9 10" key="1">
    <citation type="submission" date="2018-05" db="EMBL/GenBank/DDBJ databases">
        <title>The Hungate 1000. A catalogue of reference genomes from the rumen microbiome.</title>
        <authorList>
            <person name="Kelly W."/>
        </authorList>
    </citation>
    <scope>NUCLEOTIDE SEQUENCE [LARGE SCALE GENOMIC DNA]</scope>
    <source>
        <strain evidence="9 10">SAb67</strain>
    </source>
</reference>
<accession>A0A315XW07</accession>
<dbReference type="SUPFAM" id="SSF88659">
    <property type="entry name" value="Sigma3 and sigma4 domains of RNA polymerase sigma factors"/>
    <property type="match status" value="1"/>
</dbReference>
<evidence type="ECO:0000256" key="5">
    <source>
        <dbReference type="ARBA" id="ARBA00023163"/>
    </source>
</evidence>
<dbReference type="SUPFAM" id="SSF88946">
    <property type="entry name" value="Sigma2 domain of RNA polymerase sigma factors"/>
    <property type="match status" value="1"/>
</dbReference>
<gene>
    <name evidence="9" type="ORF">IE37_02481</name>
</gene>
<evidence type="ECO:0000259" key="7">
    <source>
        <dbReference type="Pfam" id="PF04542"/>
    </source>
</evidence>
<dbReference type="Proteomes" id="UP000245720">
    <property type="component" value="Unassembled WGS sequence"/>
</dbReference>